<dbReference type="OrthoDB" id="9995526at2759"/>
<name>A0A6A6WMH2_9PEZI</name>
<dbReference type="PANTHER" id="PTHR13767">
    <property type="entry name" value="TRNA-PSEUDOURIDINE SYNTHASE"/>
    <property type="match status" value="1"/>
</dbReference>
<dbReference type="InterPro" id="IPR014780">
    <property type="entry name" value="tRNA_psdUridine_synth_TruB"/>
</dbReference>
<keyword evidence="5" id="KW-0413">Isomerase</keyword>
<dbReference type="GO" id="GO:0006400">
    <property type="term" value="P:tRNA modification"/>
    <property type="evidence" value="ECO:0007669"/>
    <property type="project" value="TreeGrafter"/>
</dbReference>
<comment type="similarity">
    <text evidence="2">Belongs to the pseudouridine synthase TruB family.</text>
</comment>
<dbReference type="GO" id="GO:0003723">
    <property type="term" value="F:RNA binding"/>
    <property type="evidence" value="ECO:0007669"/>
    <property type="project" value="InterPro"/>
</dbReference>
<dbReference type="Proteomes" id="UP000799437">
    <property type="component" value="Unassembled WGS sequence"/>
</dbReference>
<dbReference type="RefSeq" id="XP_033605804.1">
    <property type="nucleotide sequence ID" value="XM_033742602.1"/>
</dbReference>
<feature type="domain" description="Pseudouridine synthase II N-terminal" evidence="6">
    <location>
        <begin position="1"/>
        <end position="159"/>
    </location>
</feature>
<gene>
    <name evidence="7" type="ORF">EJ05DRAFT_460127</name>
</gene>
<evidence type="ECO:0000256" key="1">
    <source>
        <dbReference type="ARBA" id="ARBA00001166"/>
    </source>
</evidence>
<dbReference type="EC" id="5.4.99.25" evidence="3"/>
<evidence type="ECO:0000256" key="2">
    <source>
        <dbReference type="ARBA" id="ARBA00008999"/>
    </source>
</evidence>
<dbReference type="InterPro" id="IPR020103">
    <property type="entry name" value="PsdUridine_synth_cat_dom_sf"/>
</dbReference>
<dbReference type="SUPFAM" id="SSF55120">
    <property type="entry name" value="Pseudouridine synthase"/>
    <property type="match status" value="1"/>
</dbReference>
<keyword evidence="4" id="KW-0819">tRNA processing</keyword>
<evidence type="ECO:0000313" key="8">
    <source>
        <dbReference type="Proteomes" id="UP000799437"/>
    </source>
</evidence>
<dbReference type="GO" id="GO:1990481">
    <property type="term" value="P:mRNA pseudouridine synthesis"/>
    <property type="evidence" value="ECO:0007669"/>
    <property type="project" value="TreeGrafter"/>
</dbReference>
<dbReference type="Gene3D" id="3.30.2350.10">
    <property type="entry name" value="Pseudouridine synthase"/>
    <property type="match status" value="1"/>
</dbReference>
<evidence type="ECO:0000259" key="6">
    <source>
        <dbReference type="Pfam" id="PF01509"/>
    </source>
</evidence>
<evidence type="ECO:0000256" key="5">
    <source>
        <dbReference type="ARBA" id="ARBA00023235"/>
    </source>
</evidence>
<accession>A0A6A6WMH2</accession>
<dbReference type="Pfam" id="PF01509">
    <property type="entry name" value="TruB_N"/>
    <property type="match status" value="1"/>
</dbReference>
<comment type="catalytic activity">
    <reaction evidence="1">
        <text>a uridine in mRNA = a pseudouridine in mRNA</text>
        <dbReference type="Rhea" id="RHEA:56644"/>
        <dbReference type="Rhea" id="RHEA-COMP:14658"/>
        <dbReference type="Rhea" id="RHEA-COMP:14659"/>
        <dbReference type="ChEBI" id="CHEBI:65314"/>
        <dbReference type="ChEBI" id="CHEBI:65315"/>
    </reaction>
</comment>
<sequence length="312" mass="33936">MGHGGTLDPLASGIIIVGIGRGTKYLAEYLGCDKTYETVVAFGKSTDTYDTDGTVTGTANCSHVTAELVNRELPHFLGTFQQTPPIYSALKVNGIKACEYIRAGKELPIKLASRSVHVDDCILLSFTGSREHALVLPEDALLTMAPTARIRLSVSSGFYVRSFAHDLGIACDSAACMTSLKRTRQAEFVVDAADGVKGARLAITHQELRSGEQSWCSKLETQLRRWMTDHPVSIKKHHNGRGACQEATSEGCAAARHRQKFRGELMALTKTDRIKQAGGKRKGKYNQPKLKETSMTFHHVCSNTALASIQPG</sequence>
<dbReference type="EMBL" id="ML996565">
    <property type="protein sequence ID" value="KAF2763353.1"/>
    <property type="molecule type" value="Genomic_DNA"/>
</dbReference>
<dbReference type="GO" id="GO:0160148">
    <property type="term" value="F:tRNA pseudouridine(55) synthase activity"/>
    <property type="evidence" value="ECO:0007669"/>
    <property type="project" value="UniProtKB-EC"/>
</dbReference>
<protein>
    <recommendedName>
        <fullName evidence="3">tRNA pseudouridine(55) synthase</fullName>
        <ecNumber evidence="3">5.4.99.25</ecNumber>
    </recommendedName>
</protein>
<evidence type="ECO:0000256" key="3">
    <source>
        <dbReference type="ARBA" id="ARBA00012787"/>
    </source>
</evidence>
<dbReference type="GO" id="GO:0005634">
    <property type="term" value="C:nucleus"/>
    <property type="evidence" value="ECO:0007669"/>
    <property type="project" value="TreeGrafter"/>
</dbReference>
<organism evidence="7 8">
    <name type="scientific">Pseudovirgaria hyperparasitica</name>
    <dbReference type="NCBI Taxonomy" id="470096"/>
    <lineage>
        <taxon>Eukaryota</taxon>
        <taxon>Fungi</taxon>
        <taxon>Dikarya</taxon>
        <taxon>Ascomycota</taxon>
        <taxon>Pezizomycotina</taxon>
        <taxon>Dothideomycetes</taxon>
        <taxon>Dothideomycetes incertae sedis</taxon>
        <taxon>Acrospermales</taxon>
        <taxon>Acrospermaceae</taxon>
        <taxon>Pseudovirgaria</taxon>
    </lineage>
</organism>
<evidence type="ECO:0000256" key="4">
    <source>
        <dbReference type="ARBA" id="ARBA00022694"/>
    </source>
</evidence>
<dbReference type="AlphaFoldDB" id="A0A6A6WMH2"/>
<keyword evidence="8" id="KW-1185">Reference proteome</keyword>
<evidence type="ECO:0000313" key="7">
    <source>
        <dbReference type="EMBL" id="KAF2763353.1"/>
    </source>
</evidence>
<dbReference type="PANTHER" id="PTHR13767:SF2">
    <property type="entry name" value="PSEUDOURIDYLATE SYNTHASE TRUB1"/>
    <property type="match status" value="1"/>
</dbReference>
<reference evidence="7" key="1">
    <citation type="journal article" date="2020" name="Stud. Mycol.">
        <title>101 Dothideomycetes genomes: a test case for predicting lifestyles and emergence of pathogens.</title>
        <authorList>
            <person name="Haridas S."/>
            <person name="Albert R."/>
            <person name="Binder M."/>
            <person name="Bloem J."/>
            <person name="Labutti K."/>
            <person name="Salamov A."/>
            <person name="Andreopoulos B."/>
            <person name="Baker S."/>
            <person name="Barry K."/>
            <person name="Bills G."/>
            <person name="Bluhm B."/>
            <person name="Cannon C."/>
            <person name="Castanera R."/>
            <person name="Culley D."/>
            <person name="Daum C."/>
            <person name="Ezra D."/>
            <person name="Gonzalez J."/>
            <person name="Henrissat B."/>
            <person name="Kuo A."/>
            <person name="Liang C."/>
            <person name="Lipzen A."/>
            <person name="Lutzoni F."/>
            <person name="Magnuson J."/>
            <person name="Mondo S."/>
            <person name="Nolan M."/>
            <person name="Ohm R."/>
            <person name="Pangilinan J."/>
            <person name="Park H.-J."/>
            <person name="Ramirez L."/>
            <person name="Alfaro M."/>
            <person name="Sun H."/>
            <person name="Tritt A."/>
            <person name="Yoshinaga Y."/>
            <person name="Zwiers L.-H."/>
            <person name="Turgeon B."/>
            <person name="Goodwin S."/>
            <person name="Spatafora J."/>
            <person name="Crous P."/>
            <person name="Grigoriev I."/>
        </authorList>
    </citation>
    <scope>NUCLEOTIDE SEQUENCE</scope>
    <source>
        <strain evidence="7">CBS 121739</strain>
    </source>
</reference>
<dbReference type="InterPro" id="IPR002501">
    <property type="entry name" value="PsdUridine_synth_N"/>
</dbReference>
<dbReference type="GeneID" id="54483656"/>
<proteinExistence type="inferred from homology"/>